<protein>
    <submittedName>
        <fullName evidence="2">Uncharacterized protein</fullName>
    </submittedName>
</protein>
<evidence type="ECO:0000313" key="3">
    <source>
        <dbReference type="Proteomes" id="UP000245698"/>
    </source>
</evidence>
<dbReference type="InterPro" id="IPR038128">
    <property type="entry name" value="Gamma_PGA_hydro_sf"/>
</dbReference>
<dbReference type="EMBL" id="FUIG01000019">
    <property type="protein sequence ID" value="SJM30238.1"/>
    <property type="molecule type" value="Genomic_DNA"/>
</dbReference>
<reference evidence="3" key="1">
    <citation type="submission" date="2016-12" db="EMBL/GenBank/DDBJ databases">
        <authorList>
            <person name="Brunel B."/>
        </authorList>
    </citation>
    <scope>NUCLEOTIDE SEQUENCE [LARGE SCALE GENOMIC DNA]</scope>
</reference>
<dbReference type="AlphaFoldDB" id="A0A2P9AGI5"/>
<name>A0A2P9AGI5_9HYPH</name>
<dbReference type="Gene3D" id="3.40.630.100">
    <property type="entry name" value="Poly-gamma-glutamate hydrolase, zinc-binding motif"/>
    <property type="match status" value="1"/>
</dbReference>
<proteinExistence type="predicted"/>
<dbReference type="InterPro" id="IPR008585">
    <property type="entry name" value="Gamma_PGA_hydro"/>
</dbReference>
<accession>A0A2P9AGI5</accession>
<keyword evidence="3" id="KW-1185">Reference proteome</keyword>
<gene>
    <name evidence="2" type="ORF">BQ8482_130137</name>
</gene>
<dbReference type="Pfam" id="PF05908">
    <property type="entry name" value="Gamma_PGA_hydro"/>
    <property type="match status" value="1"/>
</dbReference>
<evidence type="ECO:0000313" key="2">
    <source>
        <dbReference type="EMBL" id="SJM30238.1"/>
    </source>
</evidence>
<evidence type="ECO:0000256" key="1">
    <source>
        <dbReference type="SAM" id="MobiDB-lite"/>
    </source>
</evidence>
<organism evidence="2 3">
    <name type="scientific">Mesorhizobium delmotii</name>
    <dbReference type="NCBI Taxonomy" id="1631247"/>
    <lineage>
        <taxon>Bacteria</taxon>
        <taxon>Pseudomonadati</taxon>
        <taxon>Pseudomonadota</taxon>
        <taxon>Alphaproteobacteria</taxon>
        <taxon>Hyphomicrobiales</taxon>
        <taxon>Phyllobacteriaceae</taxon>
        <taxon>Mesorhizobium</taxon>
    </lineage>
</organism>
<dbReference type="Proteomes" id="UP000245698">
    <property type="component" value="Unassembled WGS sequence"/>
</dbReference>
<feature type="region of interest" description="Disordered" evidence="1">
    <location>
        <begin position="82"/>
        <end position="203"/>
    </location>
</feature>
<feature type="compositionally biased region" description="Basic and acidic residues" evidence="1">
    <location>
        <begin position="85"/>
        <end position="98"/>
    </location>
</feature>
<sequence length="203" mass="22393">MNRSPGIVQKTKDGEYMAFADLAAEKTQGVDYDFVVLDRASAVAIVAPHGGLIEYGTSQMATAVAADDFSLYLFEGLKPKRPHRELRPAGHQGPDRDRHARSRGRRRPRDDLARWPGQGVARRHCAGSRGSGLQGDHVRPSFAWRAQEQHLQPRNRPGRRAARAAKDAAGFARRKCRTPRAVCRRGPQGNFGSHRQTGGGLKI</sequence>